<dbReference type="GO" id="GO:0003676">
    <property type="term" value="F:nucleic acid binding"/>
    <property type="evidence" value="ECO:0007669"/>
    <property type="project" value="InterPro"/>
</dbReference>
<accession>A0A3P6FZH6</accession>
<organism evidence="3">
    <name type="scientific">Brassica oleracea</name>
    <name type="common">Wild cabbage</name>
    <dbReference type="NCBI Taxonomy" id="3712"/>
    <lineage>
        <taxon>Eukaryota</taxon>
        <taxon>Viridiplantae</taxon>
        <taxon>Streptophyta</taxon>
        <taxon>Embryophyta</taxon>
        <taxon>Tracheophyta</taxon>
        <taxon>Spermatophyta</taxon>
        <taxon>Magnoliopsida</taxon>
        <taxon>eudicotyledons</taxon>
        <taxon>Gunneridae</taxon>
        <taxon>Pentapetalae</taxon>
        <taxon>rosids</taxon>
        <taxon>malvids</taxon>
        <taxon>Brassicales</taxon>
        <taxon>Brassicaceae</taxon>
        <taxon>Brassiceae</taxon>
        <taxon>Brassica</taxon>
    </lineage>
</organism>
<dbReference type="AlphaFoldDB" id="A0A3P6FZH6"/>
<dbReference type="InterPro" id="IPR036397">
    <property type="entry name" value="RNaseH_sf"/>
</dbReference>
<sequence>MESKKRKRKGFHEPSTKLGFGENEEEGSSVGEVKVRMLSIDAAWNAGTGQAGLGWVLTQTEATSSFSKIAKKVPSPLMAEGLALREALQKSKDLGIKTLNVESDSKNLINSILNDNTISELYGIVADILLLSGCFDFVSFRWISREANYAVDLVAKTELWC</sequence>
<dbReference type="PANTHER" id="PTHR47074">
    <property type="entry name" value="BNAC02G40300D PROTEIN"/>
    <property type="match status" value="1"/>
</dbReference>
<feature type="region of interest" description="Disordered" evidence="1">
    <location>
        <begin position="1"/>
        <end position="25"/>
    </location>
</feature>
<dbReference type="CDD" id="cd06222">
    <property type="entry name" value="RNase_H_like"/>
    <property type="match status" value="1"/>
</dbReference>
<evidence type="ECO:0000256" key="1">
    <source>
        <dbReference type="SAM" id="MobiDB-lite"/>
    </source>
</evidence>
<evidence type="ECO:0000313" key="3">
    <source>
        <dbReference type="EMBL" id="VDD58010.1"/>
    </source>
</evidence>
<dbReference type="Pfam" id="PF13456">
    <property type="entry name" value="RVT_3"/>
    <property type="match status" value="1"/>
</dbReference>
<dbReference type="InterPro" id="IPR012337">
    <property type="entry name" value="RNaseH-like_sf"/>
</dbReference>
<dbReference type="InterPro" id="IPR044730">
    <property type="entry name" value="RNase_H-like_dom_plant"/>
</dbReference>
<evidence type="ECO:0000259" key="2">
    <source>
        <dbReference type="Pfam" id="PF13456"/>
    </source>
</evidence>
<dbReference type="SUPFAM" id="SSF53098">
    <property type="entry name" value="Ribonuclease H-like"/>
    <property type="match status" value="1"/>
</dbReference>
<protein>
    <recommendedName>
        <fullName evidence="2">RNase H type-1 domain-containing protein</fullName>
    </recommendedName>
</protein>
<dbReference type="InterPro" id="IPR002156">
    <property type="entry name" value="RNaseH_domain"/>
</dbReference>
<dbReference type="EMBL" id="LR031879">
    <property type="protein sequence ID" value="VDD58010.1"/>
    <property type="molecule type" value="Genomic_DNA"/>
</dbReference>
<feature type="compositionally biased region" description="Basic residues" evidence="1">
    <location>
        <begin position="1"/>
        <end position="10"/>
    </location>
</feature>
<feature type="domain" description="RNase H type-1" evidence="2">
    <location>
        <begin position="40"/>
        <end position="156"/>
    </location>
</feature>
<gene>
    <name evidence="3" type="ORF">BOLC8T51239H</name>
</gene>
<name>A0A3P6FZH6_BRAOL</name>
<reference evidence="3" key="1">
    <citation type="submission" date="2018-11" db="EMBL/GenBank/DDBJ databases">
        <authorList>
            <consortium name="Genoscope - CEA"/>
            <person name="William W."/>
        </authorList>
    </citation>
    <scope>NUCLEOTIDE SEQUENCE</scope>
</reference>
<dbReference type="GO" id="GO:0004523">
    <property type="term" value="F:RNA-DNA hybrid ribonuclease activity"/>
    <property type="evidence" value="ECO:0007669"/>
    <property type="project" value="InterPro"/>
</dbReference>
<dbReference type="Gene3D" id="3.30.420.10">
    <property type="entry name" value="Ribonuclease H-like superfamily/Ribonuclease H"/>
    <property type="match status" value="1"/>
</dbReference>
<dbReference type="InterPro" id="IPR052929">
    <property type="entry name" value="RNase_H-like_EbsB-rel"/>
</dbReference>
<dbReference type="PANTHER" id="PTHR47074:SF11">
    <property type="entry name" value="REVERSE TRANSCRIPTASE-LIKE PROTEIN"/>
    <property type="match status" value="1"/>
</dbReference>
<proteinExistence type="predicted"/>